<sequence length="84" mass="9547">MSKNKNGDDHFVFVDPLEEGKSRREGVVVVMEDYFGVKVKTQGEGSGLRPQAQSNIVTKLSKYYIVRIYKSSFTNNLHRNTLPP</sequence>
<reference evidence="1 2" key="1">
    <citation type="submission" date="2017-09" db="EMBL/GenBank/DDBJ databases">
        <title>WGS assembly of Aquilegia coerulea Goldsmith.</title>
        <authorList>
            <person name="Hodges S."/>
            <person name="Kramer E."/>
            <person name="Nordborg M."/>
            <person name="Tomkins J."/>
            <person name="Borevitz J."/>
            <person name="Derieg N."/>
            <person name="Yan J."/>
            <person name="Mihaltcheva S."/>
            <person name="Hayes R.D."/>
            <person name="Rokhsar D."/>
        </authorList>
    </citation>
    <scope>NUCLEOTIDE SEQUENCE [LARGE SCALE GENOMIC DNA]</scope>
    <source>
        <strain evidence="2">cv. Goldsmith</strain>
    </source>
</reference>
<accession>A0A2G5DFP4</accession>
<proteinExistence type="predicted"/>
<dbReference type="Proteomes" id="UP000230069">
    <property type="component" value="Unassembled WGS sequence"/>
</dbReference>
<name>A0A2G5DFP4_AQUCA</name>
<protein>
    <submittedName>
        <fullName evidence="1">Uncharacterized protein</fullName>
    </submittedName>
</protein>
<keyword evidence="2" id="KW-1185">Reference proteome</keyword>
<dbReference type="AlphaFoldDB" id="A0A2G5DFP4"/>
<dbReference type="InParanoid" id="A0A2G5DFP4"/>
<dbReference type="EMBL" id="KZ305037">
    <property type="protein sequence ID" value="PIA42348.1"/>
    <property type="molecule type" value="Genomic_DNA"/>
</dbReference>
<gene>
    <name evidence="1" type="ORF">AQUCO_02000060v1</name>
</gene>
<organism evidence="1 2">
    <name type="scientific">Aquilegia coerulea</name>
    <name type="common">Rocky mountain columbine</name>
    <dbReference type="NCBI Taxonomy" id="218851"/>
    <lineage>
        <taxon>Eukaryota</taxon>
        <taxon>Viridiplantae</taxon>
        <taxon>Streptophyta</taxon>
        <taxon>Embryophyta</taxon>
        <taxon>Tracheophyta</taxon>
        <taxon>Spermatophyta</taxon>
        <taxon>Magnoliopsida</taxon>
        <taxon>Ranunculales</taxon>
        <taxon>Ranunculaceae</taxon>
        <taxon>Thalictroideae</taxon>
        <taxon>Aquilegia</taxon>
    </lineage>
</organism>
<evidence type="ECO:0000313" key="1">
    <source>
        <dbReference type="EMBL" id="PIA42348.1"/>
    </source>
</evidence>
<evidence type="ECO:0000313" key="2">
    <source>
        <dbReference type="Proteomes" id="UP000230069"/>
    </source>
</evidence>